<accession>A0A172WP92</accession>
<organism evidence="2 3">
    <name type="scientific">Stutzerimonas stutzeri</name>
    <name type="common">Pseudomonas stutzeri</name>
    <dbReference type="NCBI Taxonomy" id="316"/>
    <lineage>
        <taxon>Bacteria</taxon>
        <taxon>Pseudomonadati</taxon>
        <taxon>Pseudomonadota</taxon>
        <taxon>Gammaproteobacteria</taxon>
        <taxon>Pseudomonadales</taxon>
        <taxon>Pseudomonadaceae</taxon>
        <taxon>Stutzerimonas</taxon>
    </lineage>
</organism>
<sequence length="193" mass="20279">MEKQKAVPNLSQLANGRGEFVGLKTAKHFPPQSTLQSVSNFAFENRWVSFALPTLHKDSANASLHGPSDTIDSPLSGGRAQVAWKGLSGMDAARAALGHGWPVAAGPWNVTGAREVERSEPGTPSPVQGQDFLVPLGGAGHPATAKRDSPSRAKPMHQPTRPMGTIQRTQSPHALHAASLTSGTTLTSQVLPC</sequence>
<gene>
    <name evidence="2" type="ORF">PS273GM_08425</name>
</gene>
<dbReference type="EMBL" id="CP015641">
    <property type="protein sequence ID" value="ANF25177.1"/>
    <property type="molecule type" value="Genomic_DNA"/>
</dbReference>
<evidence type="ECO:0000313" key="2">
    <source>
        <dbReference type="EMBL" id="ANF25177.1"/>
    </source>
</evidence>
<dbReference type="Proteomes" id="UP000077787">
    <property type="component" value="Chromosome"/>
</dbReference>
<feature type="region of interest" description="Disordered" evidence="1">
    <location>
        <begin position="136"/>
        <end position="170"/>
    </location>
</feature>
<evidence type="ECO:0000313" key="3">
    <source>
        <dbReference type="Proteomes" id="UP000077787"/>
    </source>
</evidence>
<name>A0A172WP92_STUST</name>
<reference evidence="2 3" key="1">
    <citation type="submission" date="2016-05" db="EMBL/GenBank/DDBJ databases">
        <title>Genome sequence of Pseudomonas stutzeri 273 and identification of the exopolysaccharide biosynthesis locus.</title>
        <authorList>
            <person name="Wu S."/>
            <person name="Sun C."/>
        </authorList>
    </citation>
    <scope>NUCLEOTIDE SEQUENCE [LARGE SCALE GENOMIC DNA]</scope>
    <source>
        <strain evidence="2 3">273</strain>
    </source>
</reference>
<proteinExistence type="predicted"/>
<dbReference type="AlphaFoldDB" id="A0A172WP92"/>
<protein>
    <submittedName>
        <fullName evidence="2">Uncharacterized protein</fullName>
    </submittedName>
</protein>
<evidence type="ECO:0000256" key="1">
    <source>
        <dbReference type="SAM" id="MobiDB-lite"/>
    </source>
</evidence>